<dbReference type="PANTHER" id="PTHR33530:SF15">
    <property type="entry name" value="OS01G0147100 PROTEIN"/>
    <property type="match status" value="1"/>
</dbReference>
<gene>
    <name evidence="2" type="ORF">URODEC1_LOCUS38950</name>
</gene>
<dbReference type="AlphaFoldDB" id="A0ABC8Z3I3"/>
<keyword evidence="1" id="KW-1133">Transmembrane helix</keyword>
<evidence type="ECO:0000313" key="2">
    <source>
        <dbReference type="EMBL" id="CAL4951480.1"/>
    </source>
</evidence>
<feature type="transmembrane region" description="Helical" evidence="1">
    <location>
        <begin position="63"/>
        <end position="86"/>
    </location>
</feature>
<keyword evidence="3" id="KW-1185">Reference proteome</keyword>
<accession>A0ABC8Z3I3</accession>
<feature type="transmembrane region" description="Helical" evidence="1">
    <location>
        <begin position="31"/>
        <end position="51"/>
    </location>
</feature>
<reference evidence="2" key="1">
    <citation type="submission" date="2024-10" db="EMBL/GenBank/DDBJ databases">
        <authorList>
            <person name="Ryan C."/>
        </authorList>
    </citation>
    <scope>NUCLEOTIDE SEQUENCE [LARGE SCALE GENOMIC DNA]</scope>
</reference>
<evidence type="ECO:0000256" key="1">
    <source>
        <dbReference type="SAM" id="Phobius"/>
    </source>
</evidence>
<dbReference type="InterPro" id="IPR022149">
    <property type="entry name" value="DUF3681"/>
</dbReference>
<evidence type="ECO:0000313" key="3">
    <source>
        <dbReference type="Proteomes" id="UP001497457"/>
    </source>
</evidence>
<keyword evidence="1" id="KW-0472">Membrane</keyword>
<feature type="transmembrane region" description="Helical" evidence="1">
    <location>
        <begin position="98"/>
        <end position="118"/>
    </location>
</feature>
<sequence length="132" mass="13653">MAMFNRNLIGNNDAAAGVGARLLRQARDEDVSPLLLVVGFVTCVMAVRAAAAAASRAAESVLLLYPVYLGALAGAFVGGLATMWAAGWVAGDAARRRAAGRIILGASLVPMFVAVGLGNDYDLFFDILRALA</sequence>
<proteinExistence type="predicted"/>
<dbReference type="EMBL" id="OZ075127">
    <property type="protein sequence ID" value="CAL4951480.1"/>
    <property type="molecule type" value="Genomic_DNA"/>
</dbReference>
<organism evidence="2 3">
    <name type="scientific">Urochloa decumbens</name>
    <dbReference type="NCBI Taxonomy" id="240449"/>
    <lineage>
        <taxon>Eukaryota</taxon>
        <taxon>Viridiplantae</taxon>
        <taxon>Streptophyta</taxon>
        <taxon>Embryophyta</taxon>
        <taxon>Tracheophyta</taxon>
        <taxon>Spermatophyta</taxon>
        <taxon>Magnoliopsida</taxon>
        <taxon>Liliopsida</taxon>
        <taxon>Poales</taxon>
        <taxon>Poaceae</taxon>
        <taxon>PACMAD clade</taxon>
        <taxon>Panicoideae</taxon>
        <taxon>Panicodae</taxon>
        <taxon>Paniceae</taxon>
        <taxon>Melinidinae</taxon>
        <taxon>Urochloa</taxon>
    </lineage>
</organism>
<name>A0ABC8Z3I3_9POAL</name>
<dbReference type="Pfam" id="PF12442">
    <property type="entry name" value="DUF3681"/>
    <property type="match status" value="1"/>
</dbReference>
<dbReference type="PANTHER" id="PTHR33530">
    <property type="entry name" value="OS01G0147100 PROTEIN"/>
    <property type="match status" value="1"/>
</dbReference>
<protein>
    <submittedName>
        <fullName evidence="2">Uncharacterized protein</fullName>
    </submittedName>
</protein>
<keyword evidence="1" id="KW-0812">Transmembrane</keyword>
<dbReference type="Proteomes" id="UP001497457">
    <property type="component" value="Chromosome 17b"/>
</dbReference>